<dbReference type="FunFam" id="1.20.140.100:FF:000004">
    <property type="entry name" value="Dynein axonemal heavy chain 6"/>
    <property type="match status" value="1"/>
</dbReference>
<feature type="domain" description="Dynein heavy chain linker" evidence="13">
    <location>
        <begin position="946"/>
        <end position="1350"/>
    </location>
</feature>
<dbReference type="GO" id="GO:0045505">
    <property type="term" value="F:dynein intermediate chain binding"/>
    <property type="evidence" value="ECO:0007669"/>
    <property type="project" value="InterPro"/>
</dbReference>
<dbReference type="GO" id="GO:0005930">
    <property type="term" value="C:axoneme"/>
    <property type="evidence" value="ECO:0007669"/>
    <property type="project" value="UniProtKB-SubCell"/>
</dbReference>
<dbReference type="FunFam" id="1.20.58.1120:FF:000001">
    <property type="entry name" value="dynein heavy chain 2, axonemal"/>
    <property type="match status" value="1"/>
</dbReference>
<evidence type="ECO:0000259" key="13">
    <source>
        <dbReference type="Pfam" id="PF08393"/>
    </source>
</evidence>
<dbReference type="InterPro" id="IPR043157">
    <property type="entry name" value="Dynein_AAA1S"/>
</dbReference>
<gene>
    <name evidence="16" type="ORF">PF004_g11332</name>
</gene>
<evidence type="ECO:0000256" key="3">
    <source>
        <dbReference type="ARBA" id="ARBA00022701"/>
    </source>
</evidence>
<proteinExistence type="predicted"/>
<evidence type="ECO:0000256" key="1">
    <source>
        <dbReference type="ARBA" id="ARBA00004430"/>
    </source>
</evidence>
<keyword evidence="2" id="KW-0963">Cytoplasm</keyword>
<keyword evidence="9" id="KW-0969">Cilium</keyword>
<dbReference type="Pfam" id="PF12774">
    <property type="entry name" value="AAA_6"/>
    <property type="match status" value="1"/>
</dbReference>
<dbReference type="Gene3D" id="3.40.50.300">
    <property type="entry name" value="P-loop containing nucleotide triphosphate hydrolases"/>
    <property type="match status" value="2"/>
</dbReference>
<dbReference type="GO" id="GO:0051959">
    <property type="term" value="F:dynein light intermediate chain binding"/>
    <property type="evidence" value="ECO:0007669"/>
    <property type="project" value="InterPro"/>
</dbReference>
<dbReference type="Pfam" id="PF17852">
    <property type="entry name" value="Dynein_AAA_lid"/>
    <property type="match status" value="1"/>
</dbReference>
<dbReference type="Proteomes" id="UP000476176">
    <property type="component" value="Unassembled WGS sequence"/>
</dbReference>
<dbReference type="PANTHER" id="PTHR46961:SF5">
    <property type="entry name" value="DYNEIN AXONEMAL HEAVY CHAIN 1"/>
    <property type="match status" value="1"/>
</dbReference>
<comment type="caution">
    <text evidence="16">The sequence shown here is derived from an EMBL/GenBank/DDBJ whole genome shotgun (WGS) entry which is preliminary data.</text>
</comment>
<dbReference type="FunFam" id="3.40.50.300:FF:001328">
    <property type="entry name" value="Dynein heavy chain 6, axonemal"/>
    <property type="match status" value="1"/>
</dbReference>
<dbReference type="FunFam" id="1.10.287.2620:FF:000002">
    <property type="entry name" value="Dynein heavy chain 2, axonemal"/>
    <property type="match status" value="1"/>
</dbReference>
<evidence type="ECO:0000256" key="4">
    <source>
        <dbReference type="ARBA" id="ARBA00022737"/>
    </source>
</evidence>
<sequence>MSKRNSKKQSANAASLNLVLKALDKYEQDDTSSMQSAFGSLIGTIGKAPSTKDLPPKVQPVNYPIQNAASGEAASKLGKQPYRVNKRPPKLAGRFKKAAPGGLAGAALAEWLESQVPREGLGHPAIAASYSSDADPYACIAGTFLPLWCFLDVEIDTCIIGQRPELTKRLPMKAVGLPLDDTTGVAGSWSSCMVTAFDASLGRFIVSWSAGKRVGSPVMHRGLLCLEKDDCEAFVQRIQRAVQRREQAEATLRQSLYVESMPISSDSQLDSQTIGNILQLTLSSSSVPTNIGTSALLEEVNADYMYTMNKLIFETNVDDMHCEFSDLKLPKASAPSPPPQCGVIAVPVYDFNRRFQDIATDKFVNLPFAVNALLDVRRSCVDVGTHKLLLEQQPTEISFGGGARPQPKSITLAEFHSLHAQMSHTALRFMRDYWTRLAAKRIQLHFSQARHPHFNPAEPNRQKYMETPLRRFLRRVNYMVADTLRLLIQHNFEGYAQFVEEMAGYEVAIRGPSDIHERLLTMEQTDAQQKPEADSLYPSVSSHQPLFRVELIISSEKHILNQGEVDKRAAEIREWSLANVQDRSAQCPIEPVEPREGYRFEYVTSPDEFKGALAGQFDVVLDRLKSLELVERLVMDRIFWPNQESIACLQDSVQSVASLKKHVGDIVERASQPLQNYHRQFDQYISLLNLDVDEYLKSIIRVQPEGNPEGEDGEPAPLLPPVELNELRRLLAYHRDEEERLMETIPSRAVNLGLFQVDLTNIRFTLAKKHCDSFAQLLEAQVAYCFQVATRIMSKFDEINQTLSSTPKDIESLTALQEYIAGLPALLAPLQEEISQMMRDNTLIDDFRHYVSDEHLRLTWQVQGWPSKVLAQSTRFKHALDERKGKFAKQMESEQERFEKTLAALQDEIDTFSRYDNLAFVDDVAHHAIRETLFGHEVTSYDALASAKKTFEPYHQLWSTSYNWIQSRKTWIQGSFTDIDAEQVEKLVDTYSTGIQKAYKFFSNSGNEACSKIAETVKEQISVFKPYVPLIVALRNPGMRLRHWEELSKSLGFALEIDESFTLTNIFQLNLLDRIDDIVKVAEAAGKEYQVEQALRTMKAAWESVDLQIIAYRETGTYVIKGVDEIQAILDEHVTMTQAMMFSSFKGPFEEEIVEWNSTLQLISEVLEEWLAVQRNWLYLQPIFESPDINKQLPAEGKRFASVDKNWRQTLASAKAKPKCVEFCRSTKLLERFRESNHFLELVQKGLSDYLEVKRSAFARFYFLSNDELLSILSESKDVKLVQPHLKKCFEGIVQVTFEDDLNISAMISAEGEKVPFSAMVDPKGKNVEHWMMEVEDMMKLSIRDIMERAIADYTQIDRSLWIQKWPGMCVLNGSQMHWTREMEEAMDADGREGVKKMMTRQLGQLADMVTLVRGNLDNMARITCGALTVIDVHARDVTRKLVAQNVESKGDFLWSSQLKYYWADKNLWVQAVTSRRPYGYEYLGNSFRLVITPLTDKCYLTLMGALQMILGGAPAGPAGTGKTETTKDLAKALAKQCVVFNCSDGLDYIAMGKFFKGLASCGAWACFDEFNRIDIEVLSVVGQQVVTLQLGIRRGDTRIVFEGSDIKLSDQFGVFITMNPGYAGRSELPDSLAALFRPVAMMVPDYALIGEIMFFAYGFSDARALGAKMVTTFKLCSEQLSSQFHYDYGMRAVKTVITAAGNLKRDDPDMDEDVLLLRALQDVNLPKFLAHDIPLFNGIISDLFPGKCRPNLDLGALISVIKLQTHRSNLQPVPYFLTKCIQLYETIVVRHGLMVVGATGGGKSCNITVLADALTELRRRGEAGFAFEKVIKYQLNPKSITMGQLYGEFDANTHEWQDGILSTLYRAAASDTKPDRKWVIFDGPVDAIWIENMNTVLDDNKKLCLNSGEMLQMSKQMTMMFEVEDLSVASPATVSRTGMVYMEPSTLGLGPLVDSWVENLPKSVSSFAHIFMRLFDVYLYSSVTFIRSFLGELVPTMDNNLAQSLMNILDCTLDPFREKPADGTALQSQMGPVDEHS</sequence>
<reference evidence="16 17" key="1">
    <citation type="submission" date="2018-09" db="EMBL/GenBank/DDBJ databases">
        <title>Genomic investigation of the strawberry pathogen Phytophthora fragariae indicates pathogenicity is determined by transcriptional variation in three key races.</title>
        <authorList>
            <person name="Adams T.M."/>
            <person name="Armitage A.D."/>
            <person name="Sobczyk M.K."/>
            <person name="Bates H.J."/>
            <person name="Dunwell J.M."/>
            <person name="Nellist C.F."/>
            <person name="Harrison R.J."/>
        </authorList>
    </citation>
    <scope>NUCLEOTIDE SEQUENCE [LARGE SCALE GENOMIC DNA]</scope>
    <source>
        <strain evidence="16 17">BC-23</strain>
    </source>
</reference>
<keyword evidence="12" id="KW-0966">Cell projection</keyword>
<evidence type="ECO:0000256" key="11">
    <source>
        <dbReference type="ARBA" id="ARBA00023212"/>
    </source>
</evidence>
<dbReference type="EMBL" id="QXGC01000616">
    <property type="protein sequence ID" value="KAE9227521.1"/>
    <property type="molecule type" value="Genomic_DNA"/>
</dbReference>
<feature type="domain" description="Dynein heavy chain AAA 5 extension" evidence="15">
    <location>
        <begin position="1974"/>
        <end position="2023"/>
    </location>
</feature>
<protein>
    <submittedName>
        <fullName evidence="16">Dynein heavy chain 1, axonemal</fullName>
    </submittedName>
</protein>
<evidence type="ECO:0000256" key="2">
    <source>
        <dbReference type="ARBA" id="ARBA00022490"/>
    </source>
</evidence>
<evidence type="ECO:0000256" key="6">
    <source>
        <dbReference type="ARBA" id="ARBA00022840"/>
    </source>
</evidence>
<organism evidence="16 17">
    <name type="scientific">Phytophthora fragariae</name>
    <dbReference type="NCBI Taxonomy" id="53985"/>
    <lineage>
        <taxon>Eukaryota</taxon>
        <taxon>Sar</taxon>
        <taxon>Stramenopiles</taxon>
        <taxon>Oomycota</taxon>
        <taxon>Peronosporomycetes</taxon>
        <taxon>Peronosporales</taxon>
        <taxon>Peronosporaceae</taxon>
        <taxon>Phytophthora</taxon>
    </lineage>
</organism>
<dbReference type="Pfam" id="PF08393">
    <property type="entry name" value="DHC_N2"/>
    <property type="match status" value="1"/>
</dbReference>
<evidence type="ECO:0000259" key="15">
    <source>
        <dbReference type="Pfam" id="PF17852"/>
    </source>
</evidence>
<evidence type="ECO:0000256" key="10">
    <source>
        <dbReference type="ARBA" id="ARBA00023175"/>
    </source>
</evidence>
<dbReference type="FunFam" id="1.10.8.710:FF:000004">
    <property type="entry name" value="Dynein axonemal heavy chain 6"/>
    <property type="match status" value="1"/>
</dbReference>
<dbReference type="InterPro" id="IPR041466">
    <property type="entry name" value="Dynein_AAA5_ext"/>
</dbReference>
<dbReference type="SUPFAM" id="SSF52540">
    <property type="entry name" value="P-loop containing nucleoside triphosphate hydrolases"/>
    <property type="match status" value="2"/>
</dbReference>
<feature type="domain" description="Dynein heavy chain hydrolytic ATP-binding dynein motor region" evidence="14">
    <location>
        <begin position="1479"/>
        <end position="1805"/>
    </location>
</feature>
<keyword evidence="10" id="KW-0505">Motor protein</keyword>
<dbReference type="Gene3D" id="1.20.140.100">
    <property type="entry name" value="Dynein heavy chain, N-terminal domain 2"/>
    <property type="match status" value="1"/>
</dbReference>
<evidence type="ECO:0000259" key="14">
    <source>
        <dbReference type="Pfam" id="PF12774"/>
    </source>
</evidence>
<keyword evidence="6" id="KW-0067">ATP-binding</keyword>
<evidence type="ECO:0000256" key="9">
    <source>
        <dbReference type="ARBA" id="ARBA00023069"/>
    </source>
</evidence>
<dbReference type="InterPro" id="IPR042222">
    <property type="entry name" value="Dynein_2_N"/>
</dbReference>
<evidence type="ECO:0000313" key="17">
    <source>
        <dbReference type="Proteomes" id="UP000476176"/>
    </source>
</evidence>
<dbReference type="GO" id="GO:0005874">
    <property type="term" value="C:microtubule"/>
    <property type="evidence" value="ECO:0007669"/>
    <property type="project" value="UniProtKB-KW"/>
</dbReference>
<dbReference type="InterPro" id="IPR042228">
    <property type="entry name" value="Dynein_linker_3"/>
</dbReference>
<dbReference type="PANTHER" id="PTHR46961">
    <property type="entry name" value="DYNEIN HEAVY CHAIN 1, AXONEMAL-LIKE PROTEIN"/>
    <property type="match status" value="1"/>
</dbReference>
<dbReference type="Gene3D" id="3.20.180.20">
    <property type="entry name" value="Dynein heavy chain, N-terminal domain 2"/>
    <property type="match status" value="1"/>
</dbReference>
<keyword evidence="4" id="KW-0677">Repeat</keyword>
<dbReference type="GO" id="GO:0030286">
    <property type="term" value="C:dynein complex"/>
    <property type="evidence" value="ECO:0007669"/>
    <property type="project" value="UniProtKB-KW"/>
</dbReference>
<name>A0A6G0NY88_9STRA</name>
<evidence type="ECO:0000256" key="8">
    <source>
        <dbReference type="ARBA" id="ARBA00023054"/>
    </source>
</evidence>
<evidence type="ECO:0000256" key="5">
    <source>
        <dbReference type="ARBA" id="ARBA00022741"/>
    </source>
</evidence>
<dbReference type="InterPro" id="IPR013602">
    <property type="entry name" value="Dynein_heavy_linker"/>
</dbReference>
<dbReference type="InterPro" id="IPR027417">
    <property type="entry name" value="P-loop_NTPase"/>
</dbReference>
<evidence type="ECO:0000313" key="16">
    <source>
        <dbReference type="EMBL" id="KAE9227521.1"/>
    </source>
</evidence>
<evidence type="ECO:0000256" key="7">
    <source>
        <dbReference type="ARBA" id="ARBA00023017"/>
    </source>
</evidence>
<dbReference type="InterPro" id="IPR035699">
    <property type="entry name" value="AAA_6"/>
</dbReference>
<dbReference type="FunFam" id="3.20.180.20:FF:000003">
    <property type="entry name" value="Dynein heavy chain 12, axonemal"/>
    <property type="match status" value="1"/>
</dbReference>
<dbReference type="InterPro" id="IPR026983">
    <property type="entry name" value="DHC"/>
</dbReference>
<dbReference type="GO" id="GO:0007018">
    <property type="term" value="P:microtubule-based movement"/>
    <property type="evidence" value="ECO:0007669"/>
    <property type="project" value="InterPro"/>
</dbReference>
<keyword evidence="7" id="KW-0243">Dynein</keyword>
<keyword evidence="8" id="KW-0175">Coiled coil</keyword>
<dbReference type="Gene3D" id="1.10.8.710">
    <property type="match status" value="1"/>
</dbReference>
<keyword evidence="11" id="KW-0206">Cytoskeleton</keyword>
<evidence type="ECO:0000256" key="12">
    <source>
        <dbReference type="ARBA" id="ARBA00023273"/>
    </source>
</evidence>
<keyword evidence="3" id="KW-0493">Microtubule</keyword>
<keyword evidence="5" id="KW-0547">Nucleotide-binding</keyword>
<comment type="subcellular location">
    <subcellularLocation>
        <location evidence="1">Cytoplasm</location>
        <location evidence="1">Cytoskeleton</location>
        <location evidence="1">Cilium axoneme</location>
    </subcellularLocation>
</comment>
<dbReference type="FunFam" id="3.40.50.300:FF:000044">
    <property type="entry name" value="Dynein heavy chain 5, axonemal"/>
    <property type="match status" value="1"/>
</dbReference>
<dbReference type="GO" id="GO:0005524">
    <property type="term" value="F:ATP binding"/>
    <property type="evidence" value="ECO:0007669"/>
    <property type="project" value="UniProtKB-KW"/>
</dbReference>
<dbReference type="Gene3D" id="1.20.58.1120">
    <property type="match status" value="1"/>
</dbReference>
<dbReference type="Gene3D" id="1.10.287.2620">
    <property type="match status" value="1"/>
</dbReference>
<accession>A0A6G0NY88</accession>